<dbReference type="EMBL" id="JASUZX010000002">
    <property type="protein sequence ID" value="MDL5041898.1"/>
    <property type="molecule type" value="Genomic_DNA"/>
</dbReference>
<evidence type="ECO:0000256" key="2">
    <source>
        <dbReference type="SAM" id="MobiDB-lite"/>
    </source>
</evidence>
<evidence type="ECO:0000256" key="1">
    <source>
        <dbReference type="SAM" id="Coils"/>
    </source>
</evidence>
<reference evidence="3" key="1">
    <citation type="submission" date="2023-06" db="EMBL/GenBank/DDBJ databases">
        <title>Probiogenomic evaluation and L lactic producing Weizmannia coaggulans BKMTCR2-2 from tree bark.</title>
        <authorList>
            <person name="Mahittikon J."/>
            <person name="Tanasupawat S."/>
        </authorList>
    </citation>
    <scope>NUCLEOTIDE SEQUENCE</scope>
    <source>
        <strain evidence="3">BKMTCR2-2</strain>
    </source>
</reference>
<dbReference type="Proteomes" id="UP001223084">
    <property type="component" value="Unassembled WGS sequence"/>
</dbReference>
<sequence length="358" mass="42363">MEKEIWKKIFSTIPDDELANLIKIWKISIRGFRHITSKDITRIRALVTKECLKQSNLKKIQDFYKIVAAKDEDDIRDKTVHELFKLYQDGKTLHLILGALYSSPEDRHHERAKQFEELVCKKNGLSSLDELRVLTEKTEPPKQEDEHDSADWQKKWQKSQKKNQELQQSIKKFELLLSRLKKDWKAEKQSWKKEKEQLQQELGNERTQKNRLNEWKKTSEAEMQQLKDEIQKLKLEISHLNALLLNTNKEVAAAVQTDEWVESKPSESTAVARQIYIIGDPKNKLIDESENPLFHTIEANKFKEAVQTGELEHADEIWMMAYLVPPWLKKKIKNVYTQKVREFKDFPSVKKYIERGIK</sequence>
<dbReference type="RefSeq" id="WP_285958561.1">
    <property type="nucleotide sequence ID" value="NZ_JARSQH010000016.1"/>
</dbReference>
<accession>A0AAW7CGT5</accession>
<organism evidence="3 4">
    <name type="scientific">Heyndrickxia coagulans</name>
    <name type="common">Weizmannia coagulans</name>
    <dbReference type="NCBI Taxonomy" id="1398"/>
    <lineage>
        <taxon>Bacteria</taxon>
        <taxon>Bacillati</taxon>
        <taxon>Bacillota</taxon>
        <taxon>Bacilli</taxon>
        <taxon>Bacillales</taxon>
        <taxon>Bacillaceae</taxon>
        <taxon>Heyndrickxia</taxon>
    </lineage>
</organism>
<feature type="compositionally biased region" description="Basic and acidic residues" evidence="2">
    <location>
        <begin position="136"/>
        <end position="154"/>
    </location>
</feature>
<name>A0AAW7CGT5_HEYCO</name>
<protein>
    <submittedName>
        <fullName evidence="3">Uncharacterized protein</fullName>
    </submittedName>
</protein>
<feature type="region of interest" description="Disordered" evidence="2">
    <location>
        <begin position="136"/>
        <end position="158"/>
    </location>
</feature>
<keyword evidence="1" id="KW-0175">Coiled coil</keyword>
<evidence type="ECO:0000313" key="3">
    <source>
        <dbReference type="EMBL" id="MDL5041898.1"/>
    </source>
</evidence>
<feature type="coiled-coil region" evidence="1">
    <location>
        <begin position="163"/>
        <end position="250"/>
    </location>
</feature>
<proteinExistence type="predicted"/>
<evidence type="ECO:0000313" key="4">
    <source>
        <dbReference type="Proteomes" id="UP001223084"/>
    </source>
</evidence>
<gene>
    <name evidence="3" type="ORF">QN341_12795</name>
</gene>
<comment type="caution">
    <text evidence="3">The sequence shown here is derived from an EMBL/GenBank/DDBJ whole genome shotgun (WGS) entry which is preliminary data.</text>
</comment>
<dbReference type="AlphaFoldDB" id="A0AAW7CGT5"/>